<dbReference type="OrthoDB" id="2971563at2"/>
<keyword evidence="4" id="KW-1185">Reference proteome</keyword>
<proteinExistence type="predicted"/>
<dbReference type="InterPro" id="IPR050855">
    <property type="entry name" value="NDM-1-like"/>
</dbReference>
<evidence type="ECO:0000259" key="1">
    <source>
        <dbReference type="SMART" id="SM00849"/>
    </source>
</evidence>
<protein>
    <submittedName>
        <fullName evidence="2">Beta-lactamase</fullName>
    </submittedName>
    <submittedName>
        <fullName evidence="3">MBL fold metallo-hydrolase</fullName>
    </submittedName>
</protein>
<evidence type="ECO:0000313" key="2">
    <source>
        <dbReference type="EMBL" id="AJE43465.1"/>
    </source>
</evidence>
<dbReference type="SMART" id="SM00849">
    <property type="entry name" value="Lactamase_B"/>
    <property type="match status" value="1"/>
</dbReference>
<name>A0A0B5DQ69_9ACTN</name>
<evidence type="ECO:0000313" key="4">
    <source>
        <dbReference type="Proteomes" id="UP000031526"/>
    </source>
</evidence>
<feature type="domain" description="Metallo-beta-lactamase" evidence="1">
    <location>
        <begin position="20"/>
        <end position="229"/>
    </location>
</feature>
<reference evidence="2 4" key="2">
    <citation type="journal article" date="2016" name="Appl. Microbiol. Biotechnol.">
        <title>Exploiting the genome sequence of Streptomyces nodosus for enhanced antibiotic production.</title>
        <authorList>
            <person name="Sweeney P."/>
            <person name="Murphy C.D."/>
            <person name="Caffrey P."/>
        </authorList>
    </citation>
    <scope>NUCLEOTIDE SEQUENCE [LARGE SCALE GENOMIC DNA]</scope>
    <source>
        <strain evidence="2 4">ATCC 14899</strain>
    </source>
</reference>
<dbReference type="Pfam" id="PF00753">
    <property type="entry name" value="Lactamase_B"/>
    <property type="match status" value="1"/>
</dbReference>
<dbReference type="AlphaFoldDB" id="A0A0B5DQ69"/>
<dbReference type="PANTHER" id="PTHR42951:SF14">
    <property type="entry name" value="METALLO-BETA-LACTAMASE SUPERFAMILY PROTEIN"/>
    <property type="match status" value="1"/>
</dbReference>
<dbReference type="KEGG" id="snq:CP978_28440"/>
<dbReference type="InterPro" id="IPR036866">
    <property type="entry name" value="RibonucZ/Hydroxyglut_hydro"/>
</dbReference>
<organism evidence="2 4">
    <name type="scientific">Streptomyces nodosus</name>
    <dbReference type="NCBI Taxonomy" id="40318"/>
    <lineage>
        <taxon>Bacteria</taxon>
        <taxon>Bacillati</taxon>
        <taxon>Actinomycetota</taxon>
        <taxon>Actinomycetes</taxon>
        <taxon>Kitasatosporales</taxon>
        <taxon>Streptomycetaceae</taxon>
        <taxon>Streptomyces</taxon>
    </lineage>
</organism>
<dbReference type="InterPro" id="IPR001279">
    <property type="entry name" value="Metallo-B-lactamas"/>
</dbReference>
<dbReference type="Proteomes" id="UP000031526">
    <property type="component" value="Chromosome"/>
</dbReference>
<dbReference type="HOGENOM" id="CLU_030571_2_3_11"/>
<dbReference type="Proteomes" id="UP000325763">
    <property type="component" value="Chromosome"/>
</dbReference>
<gene>
    <name evidence="3" type="ORF">CP978_28440</name>
    <name evidence="2" type="ORF">SNOD_28165</name>
</gene>
<dbReference type="SUPFAM" id="SSF56281">
    <property type="entry name" value="Metallo-hydrolase/oxidoreductase"/>
    <property type="match status" value="1"/>
</dbReference>
<sequence length="255" mass="27371">MSNDGIVEVGPDVYLVAGTSTNWVIVKDGDSATLVDAGYPKDRERLLASLAAVGVSPAAVEAVLITHAHNDHLGAAEYLRRTHGTPVLMHREELPHARREFLHQVSVGQVLANGWRPGVLPWAVHALRAGGKTHVPVVDPQPFPREGRLDVPGRPLPVPTPGHTDGHCAYQLPDTGTLITGDALVSGHPTSRQQGPQLLPRMFHRDRSRALDSLSALEELDADVLLPGHGPIVRTTARAAVEHARELAARDGRPS</sequence>
<dbReference type="EMBL" id="CP023747">
    <property type="protein sequence ID" value="QEV41969.1"/>
    <property type="molecule type" value="Genomic_DNA"/>
</dbReference>
<dbReference type="STRING" id="40318.SNOD_28165"/>
<evidence type="ECO:0000313" key="5">
    <source>
        <dbReference type="Proteomes" id="UP000325763"/>
    </source>
</evidence>
<dbReference type="PANTHER" id="PTHR42951">
    <property type="entry name" value="METALLO-BETA-LACTAMASE DOMAIN-CONTAINING"/>
    <property type="match status" value="1"/>
</dbReference>
<reference evidence="4" key="1">
    <citation type="submission" date="2014-09" db="EMBL/GenBank/DDBJ databases">
        <title>Sequence of the Streptomyces nodosus genome.</title>
        <authorList>
            <person name="Sweeney P."/>
            <person name="Stephens N."/>
            <person name="Murphy C."/>
            <person name="Caffrey P."/>
        </authorList>
    </citation>
    <scope>NUCLEOTIDE SEQUENCE [LARGE SCALE GENOMIC DNA]</scope>
    <source>
        <strain evidence="4">ATCC 14899</strain>
    </source>
</reference>
<dbReference type="EMBL" id="CP009313">
    <property type="protein sequence ID" value="AJE43465.1"/>
    <property type="molecule type" value="Genomic_DNA"/>
</dbReference>
<dbReference type="Gene3D" id="3.60.15.10">
    <property type="entry name" value="Ribonuclease Z/Hydroxyacylglutathione hydrolase-like"/>
    <property type="match status" value="1"/>
</dbReference>
<dbReference type="GO" id="GO:0016787">
    <property type="term" value="F:hydrolase activity"/>
    <property type="evidence" value="ECO:0007669"/>
    <property type="project" value="UniProtKB-KW"/>
</dbReference>
<reference evidence="3 5" key="3">
    <citation type="submission" date="2017-09" db="EMBL/GenBank/DDBJ databases">
        <title>Streptomyces genome completion.</title>
        <authorList>
            <person name="Lee N."/>
            <person name="Cho B.-K."/>
        </authorList>
    </citation>
    <scope>NUCLEOTIDE SEQUENCE [LARGE SCALE GENOMIC DNA]</scope>
    <source>
        <strain evidence="3 5">ATCC 14899</strain>
    </source>
</reference>
<dbReference type="RefSeq" id="WP_043445455.1">
    <property type="nucleotide sequence ID" value="NZ_CP009313.1"/>
</dbReference>
<evidence type="ECO:0000313" key="3">
    <source>
        <dbReference type="EMBL" id="QEV41969.1"/>
    </source>
</evidence>
<dbReference type="CDD" id="cd07721">
    <property type="entry name" value="yflN-like_MBL-fold"/>
    <property type="match status" value="1"/>
</dbReference>
<accession>A0A0B5DQ69</accession>
<keyword evidence="3" id="KW-0378">Hydrolase</keyword>